<dbReference type="InterPro" id="IPR007686">
    <property type="entry name" value="YutG/PgpA"/>
</dbReference>
<dbReference type="AlphaFoldDB" id="A0A2W5N4J9"/>
<proteinExistence type="predicted"/>
<dbReference type="SUPFAM" id="SSF101307">
    <property type="entry name" value="YutG-like"/>
    <property type="match status" value="1"/>
</dbReference>
<protein>
    <submittedName>
        <fullName evidence="3">Phosphatidylglycerophosphatase A</fullName>
    </submittedName>
</protein>
<feature type="transmembrane region" description="Helical" evidence="1">
    <location>
        <begin position="49"/>
        <end position="76"/>
    </location>
</feature>
<gene>
    <name evidence="3" type="ORF">DI551_02280</name>
</gene>
<dbReference type="PROSITE" id="PS51257">
    <property type="entry name" value="PROKAR_LIPOPROTEIN"/>
    <property type="match status" value="1"/>
</dbReference>
<dbReference type="PANTHER" id="PTHR36305">
    <property type="entry name" value="PHOSPHATIDYLGLYCEROPHOSPHATASE A"/>
    <property type="match status" value="1"/>
</dbReference>
<dbReference type="PANTHER" id="PTHR36305:SF1">
    <property type="entry name" value="PHOSPHATIDYLGLYCEROPHOSPHATASE A"/>
    <property type="match status" value="1"/>
</dbReference>
<dbReference type="InterPro" id="IPR036681">
    <property type="entry name" value="PgpA-like_sf"/>
</dbReference>
<name>A0A2W5N4J9_9BACT</name>
<dbReference type="InterPro" id="IPR026037">
    <property type="entry name" value="PgpA"/>
</dbReference>
<dbReference type="EMBL" id="QFQB01000008">
    <property type="protein sequence ID" value="PZQ48034.1"/>
    <property type="molecule type" value="Genomic_DNA"/>
</dbReference>
<dbReference type="CDD" id="cd06971">
    <property type="entry name" value="PgpA"/>
    <property type="match status" value="1"/>
</dbReference>
<accession>A0A2W5N4J9</accession>
<comment type="caution">
    <text evidence="3">The sequence shown here is derived from an EMBL/GenBank/DDBJ whole genome shotgun (WGS) entry which is preliminary data.</text>
</comment>
<dbReference type="Proteomes" id="UP000249417">
    <property type="component" value="Unassembled WGS sequence"/>
</dbReference>
<feature type="transmembrane region" description="Helical" evidence="1">
    <location>
        <begin position="141"/>
        <end position="163"/>
    </location>
</feature>
<keyword evidence="1" id="KW-1133">Transmembrane helix</keyword>
<evidence type="ECO:0000313" key="3">
    <source>
        <dbReference type="EMBL" id="PZQ48034.1"/>
    </source>
</evidence>
<sequence>MSLKIAPPDPELLKKLDFKNPALWVATGLGCGLMRPGPGTWGTLGALPVGVIILALGGQIALLLAIALLIPIGLWASAEFEKMSGSHDNSMIVIDEAAGIWITLLACTLSPLSIILAFLLFRFFDILKPWPVSWLDKNIGGAAGVMLDDIAAGMLGALCLWGIHHYALAG</sequence>
<evidence type="ECO:0000313" key="4">
    <source>
        <dbReference type="Proteomes" id="UP000249417"/>
    </source>
</evidence>
<dbReference type="PIRSF" id="PIRSF006162">
    <property type="entry name" value="PgpA"/>
    <property type="match status" value="1"/>
</dbReference>
<evidence type="ECO:0000259" key="2">
    <source>
        <dbReference type="Pfam" id="PF04608"/>
    </source>
</evidence>
<keyword evidence="1" id="KW-0812">Transmembrane</keyword>
<evidence type="ECO:0000256" key="1">
    <source>
        <dbReference type="SAM" id="Phobius"/>
    </source>
</evidence>
<dbReference type="Pfam" id="PF04608">
    <property type="entry name" value="PgpA"/>
    <property type="match status" value="1"/>
</dbReference>
<organism evidence="3 4">
    <name type="scientific">Micavibrio aeruginosavorus</name>
    <dbReference type="NCBI Taxonomy" id="349221"/>
    <lineage>
        <taxon>Bacteria</taxon>
        <taxon>Pseudomonadati</taxon>
        <taxon>Bdellovibrionota</taxon>
        <taxon>Bdellovibrionia</taxon>
        <taxon>Bdellovibrionales</taxon>
        <taxon>Pseudobdellovibrionaceae</taxon>
        <taxon>Micavibrio</taxon>
    </lineage>
</organism>
<dbReference type="GO" id="GO:0008962">
    <property type="term" value="F:phosphatidylglycerophosphatase activity"/>
    <property type="evidence" value="ECO:0007669"/>
    <property type="project" value="InterPro"/>
</dbReference>
<keyword evidence="1" id="KW-0472">Membrane</keyword>
<dbReference type="GO" id="GO:0006655">
    <property type="term" value="P:phosphatidylglycerol biosynthetic process"/>
    <property type="evidence" value="ECO:0007669"/>
    <property type="project" value="UniProtKB-UniPathway"/>
</dbReference>
<feature type="transmembrane region" description="Helical" evidence="1">
    <location>
        <begin position="97"/>
        <end position="121"/>
    </location>
</feature>
<reference evidence="3 4" key="1">
    <citation type="submission" date="2017-08" db="EMBL/GenBank/DDBJ databases">
        <title>Infants hospitalized years apart are colonized by the same room-sourced microbial strains.</title>
        <authorList>
            <person name="Brooks B."/>
            <person name="Olm M.R."/>
            <person name="Firek B.A."/>
            <person name="Baker R."/>
            <person name="Thomas B.C."/>
            <person name="Morowitz M.J."/>
            <person name="Banfield J.F."/>
        </authorList>
    </citation>
    <scope>NUCLEOTIDE SEQUENCE [LARGE SCALE GENOMIC DNA]</scope>
    <source>
        <strain evidence="3">S2_005_002_R2_29</strain>
    </source>
</reference>
<feature type="domain" description="YutG/PgpA" evidence="2">
    <location>
        <begin position="24"/>
        <end position="164"/>
    </location>
</feature>
<dbReference type="UniPathway" id="UPA00084">
    <property type="reaction ID" value="UER00504"/>
</dbReference>